<dbReference type="GO" id="GO:0016987">
    <property type="term" value="F:sigma factor activity"/>
    <property type="evidence" value="ECO:0007669"/>
    <property type="project" value="UniProtKB-KW"/>
</dbReference>
<dbReference type="GO" id="GO:0003677">
    <property type="term" value="F:DNA binding"/>
    <property type="evidence" value="ECO:0007669"/>
    <property type="project" value="InterPro"/>
</dbReference>
<accession>A0A8A4TWW7</accession>
<dbReference type="InterPro" id="IPR039425">
    <property type="entry name" value="RNA_pol_sigma-70-like"/>
</dbReference>
<evidence type="ECO:0000256" key="2">
    <source>
        <dbReference type="ARBA" id="ARBA00023015"/>
    </source>
</evidence>
<dbReference type="NCBIfam" id="TIGR02937">
    <property type="entry name" value="sigma70-ECF"/>
    <property type="match status" value="1"/>
</dbReference>
<dbReference type="AlphaFoldDB" id="A0A8A4TWW7"/>
<evidence type="ECO:0000256" key="1">
    <source>
        <dbReference type="ARBA" id="ARBA00010641"/>
    </source>
</evidence>
<dbReference type="RefSeq" id="WP_237384063.1">
    <property type="nucleotide sequence ID" value="NZ_CP071793.1"/>
</dbReference>
<feature type="domain" description="RNA polymerase sigma factor 70 region 4 type 2" evidence="6">
    <location>
        <begin position="115"/>
        <end position="166"/>
    </location>
</feature>
<dbReference type="InterPro" id="IPR013325">
    <property type="entry name" value="RNA_pol_sigma_r2"/>
</dbReference>
<proteinExistence type="inferred from homology"/>
<keyword evidence="2" id="KW-0805">Transcription regulation</keyword>
<keyword evidence="4" id="KW-0804">Transcription</keyword>
<evidence type="ECO:0000256" key="3">
    <source>
        <dbReference type="ARBA" id="ARBA00023082"/>
    </source>
</evidence>
<comment type="similarity">
    <text evidence="1">Belongs to the sigma-70 factor family. ECF subfamily.</text>
</comment>
<dbReference type="PANTHER" id="PTHR43133">
    <property type="entry name" value="RNA POLYMERASE ECF-TYPE SIGMA FACTO"/>
    <property type="match status" value="1"/>
</dbReference>
<dbReference type="Pfam" id="PF08281">
    <property type="entry name" value="Sigma70_r4_2"/>
    <property type="match status" value="1"/>
</dbReference>
<evidence type="ECO:0000259" key="6">
    <source>
        <dbReference type="Pfam" id="PF08281"/>
    </source>
</evidence>
<feature type="domain" description="RNA polymerase sigma-70 region 2" evidence="5">
    <location>
        <begin position="12"/>
        <end position="74"/>
    </location>
</feature>
<dbReference type="InterPro" id="IPR013324">
    <property type="entry name" value="RNA_pol_sigma_r3/r4-like"/>
</dbReference>
<evidence type="ECO:0000259" key="5">
    <source>
        <dbReference type="Pfam" id="PF04542"/>
    </source>
</evidence>
<dbReference type="Gene3D" id="1.10.1740.10">
    <property type="match status" value="1"/>
</dbReference>
<dbReference type="InterPro" id="IPR013249">
    <property type="entry name" value="RNA_pol_sigma70_r4_t2"/>
</dbReference>
<dbReference type="InterPro" id="IPR036388">
    <property type="entry name" value="WH-like_DNA-bd_sf"/>
</dbReference>
<dbReference type="InterPro" id="IPR014284">
    <property type="entry name" value="RNA_pol_sigma-70_dom"/>
</dbReference>
<dbReference type="Pfam" id="PF04542">
    <property type="entry name" value="Sigma70_r2"/>
    <property type="match status" value="1"/>
</dbReference>
<evidence type="ECO:0000256" key="4">
    <source>
        <dbReference type="ARBA" id="ARBA00023163"/>
    </source>
</evidence>
<dbReference type="EMBL" id="CP071793">
    <property type="protein sequence ID" value="QTD53963.1"/>
    <property type="molecule type" value="Genomic_DNA"/>
</dbReference>
<reference evidence="7" key="1">
    <citation type="submission" date="2021-03" db="EMBL/GenBank/DDBJ databases">
        <title>Acanthopleuribacteraceae sp. M133.</title>
        <authorList>
            <person name="Wang G."/>
        </authorList>
    </citation>
    <scope>NUCLEOTIDE SEQUENCE</scope>
    <source>
        <strain evidence="7">M133</strain>
    </source>
</reference>
<gene>
    <name evidence="7" type="ORF">J3U87_16055</name>
</gene>
<evidence type="ECO:0000313" key="8">
    <source>
        <dbReference type="Proteomes" id="UP000663929"/>
    </source>
</evidence>
<evidence type="ECO:0000313" key="7">
    <source>
        <dbReference type="EMBL" id="QTD53963.1"/>
    </source>
</evidence>
<sequence>MQEFYDAILPLSDRLYRYAYRLTQNDKDAEDLVQDTLLRAYSKFEQYQSGTSPLAWMLVILRSIFINKYRKKKREGHQISFEDMTSGVDRLLVNNQQDLPKNPEDFLFRNVLDAELRDALAKLPQHYLEVILLVDLEDLAYREAADVLGIPAGTVMSRLHRARKTLQAQLQELARKKGIVKTNVQPIFGKQEIEKSAGGTQYGS</sequence>
<organism evidence="7 8">
    <name type="scientific">Sulfidibacter corallicola</name>
    <dbReference type="NCBI Taxonomy" id="2818388"/>
    <lineage>
        <taxon>Bacteria</taxon>
        <taxon>Pseudomonadati</taxon>
        <taxon>Acidobacteriota</taxon>
        <taxon>Holophagae</taxon>
        <taxon>Acanthopleuribacterales</taxon>
        <taxon>Acanthopleuribacteraceae</taxon>
        <taxon>Sulfidibacter</taxon>
    </lineage>
</organism>
<dbReference type="InterPro" id="IPR007627">
    <property type="entry name" value="RNA_pol_sigma70_r2"/>
</dbReference>
<dbReference type="CDD" id="cd06171">
    <property type="entry name" value="Sigma70_r4"/>
    <property type="match status" value="1"/>
</dbReference>
<dbReference type="PANTHER" id="PTHR43133:SF59">
    <property type="entry name" value="ECF RNA POLYMERASE SIGMA FACTOR SIGR"/>
    <property type="match status" value="1"/>
</dbReference>
<name>A0A8A4TWW7_SULCO</name>
<dbReference type="SUPFAM" id="SSF88659">
    <property type="entry name" value="Sigma3 and sigma4 domains of RNA polymerase sigma factors"/>
    <property type="match status" value="1"/>
</dbReference>
<dbReference type="Gene3D" id="1.10.10.10">
    <property type="entry name" value="Winged helix-like DNA-binding domain superfamily/Winged helix DNA-binding domain"/>
    <property type="match status" value="1"/>
</dbReference>
<protein>
    <submittedName>
        <fullName evidence="7">Sigma-70 family RNA polymerase sigma factor</fullName>
    </submittedName>
</protein>
<dbReference type="GO" id="GO:0006352">
    <property type="term" value="P:DNA-templated transcription initiation"/>
    <property type="evidence" value="ECO:0007669"/>
    <property type="project" value="InterPro"/>
</dbReference>
<dbReference type="SUPFAM" id="SSF88946">
    <property type="entry name" value="Sigma2 domain of RNA polymerase sigma factors"/>
    <property type="match status" value="1"/>
</dbReference>
<dbReference type="Proteomes" id="UP000663929">
    <property type="component" value="Chromosome"/>
</dbReference>
<keyword evidence="3" id="KW-0731">Sigma factor</keyword>
<dbReference type="KEGG" id="scor:J3U87_16055"/>
<keyword evidence="8" id="KW-1185">Reference proteome</keyword>